<feature type="transmembrane region" description="Helical" evidence="5">
    <location>
        <begin position="42"/>
        <end position="64"/>
    </location>
</feature>
<comment type="subcellular location">
    <subcellularLocation>
        <location evidence="1">Membrane</location>
        <topology evidence="1">Multi-pass membrane protein</topology>
    </subcellularLocation>
</comment>
<evidence type="ECO:0000256" key="4">
    <source>
        <dbReference type="ARBA" id="ARBA00023136"/>
    </source>
</evidence>
<dbReference type="InterPro" id="IPR008253">
    <property type="entry name" value="Marvel"/>
</dbReference>
<protein>
    <recommendedName>
        <fullName evidence="6">MARVEL domain-containing protein</fullName>
    </recommendedName>
</protein>
<keyword evidence="8" id="KW-1185">Reference proteome</keyword>
<evidence type="ECO:0000256" key="3">
    <source>
        <dbReference type="ARBA" id="ARBA00022989"/>
    </source>
</evidence>
<dbReference type="Pfam" id="PF01284">
    <property type="entry name" value="MARVEL"/>
    <property type="match status" value="1"/>
</dbReference>
<name>A0A9W4XS84_9PLEO</name>
<evidence type="ECO:0000256" key="2">
    <source>
        <dbReference type="ARBA" id="ARBA00022692"/>
    </source>
</evidence>
<evidence type="ECO:0000256" key="1">
    <source>
        <dbReference type="ARBA" id="ARBA00004141"/>
    </source>
</evidence>
<dbReference type="GO" id="GO:0005886">
    <property type="term" value="C:plasma membrane"/>
    <property type="evidence" value="ECO:0007669"/>
    <property type="project" value="TreeGrafter"/>
</dbReference>
<dbReference type="InterPro" id="IPR052649">
    <property type="entry name" value="NCE102-like"/>
</dbReference>
<dbReference type="Proteomes" id="UP001152607">
    <property type="component" value="Unassembled WGS sequence"/>
</dbReference>
<gene>
    <name evidence="7" type="ORF">PDIGIT_LOCUS11884</name>
</gene>
<keyword evidence="3 5" id="KW-1133">Transmembrane helix</keyword>
<dbReference type="PANTHER" id="PTHR28165:SF2">
    <property type="entry name" value="MARVEL DOMAIN-CONTAINING PROTEIN"/>
    <property type="match status" value="1"/>
</dbReference>
<feature type="transmembrane region" description="Helical" evidence="5">
    <location>
        <begin position="153"/>
        <end position="172"/>
    </location>
</feature>
<comment type="caution">
    <text evidence="7">The sequence shown here is derived from an EMBL/GenBank/DDBJ whole genome shotgun (WGS) entry which is preliminary data.</text>
</comment>
<organism evidence="7 8">
    <name type="scientific">Periconia digitata</name>
    <dbReference type="NCBI Taxonomy" id="1303443"/>
    <lineage>
        <taxon>Eukaryota</taxon>
        <taxon>Fungi</taxon>
        <taxon>Dikarya</taxon>
        <taxon>Ascomycota</taxon>
        <taxon>Pezizomycotina</taxon>
        <taxon>Dothideomycetes</taxon>
        <taxon>Pleosporomycetidae</taxon>
        <taxon>Pleosporales</taxon>
        <taxon>Massarineae</taxon>
        <taxon>Periconiaceae</taxon>
        <taxon>Periconia</taxon>
    </lineage>
</organism>
<proteinExistence type="predicted"/>
<feature type="transmembrane region" description="Helical" evidence="5">
    <location>
        <begin position="71"/>
        <end position="92"/>
    </location>
</feature>
<sequence length="178" mass="19065">MMGSIAVFAIRGVQFLVAVIILGLSVNLVVEHKWGSLPATLGFTVFVSGISLVAVLAGFASIWVEKLQGKIGMIIDGVVALINVAGGALILIKLKDIDCKDESDTYRYNVLQENDLLNGGCIKVGKDIACLNMVEESRRSRLNGRCKQSQADAAFMFILVAALVGSATLAFLRLKRGH</sequence>
<dbReference type="EMBL" id="CAOQHR010000008">
    <property type="protein sequence ID" value="CAI6338750.1"/>
    <property type="molecule type" value="Genomic_DNA"/>
</dbReference>
<evidence type="ECO:0000256" key="5">
    <source>
        <dbReference type="SAM" id="Phobius"/>
    </source>
</evidence>
<dbReference type="GO" id="GO:0072659">
    <property type="term" value="P:protein localization to plasma membrane"/>
    <property type="evidence" value="ECO:0007669"/>
    <property type="project" value="TreeGrafter"/>
</dbReference>
<reference evidence="7" key="1">
    <citation type="submission" date="2023-01" db="EMBL/GenBank/DDBJ databases">
        <authorList>
            <person name="Van Ghelder C."/>
            <person name="Rancurel C."/>
        </authorList>
    </citation>
    <scope>NUCLEOTIDE SEQUENCE</scope>
    <source>
        <strain evidence="7">CNCM I-4278</strain>
    </source>
</reference>
<accession>A0A9W4XS84</accession>
<dbReference type="AlphaFoldDB" id="A0A9W4XS84"/>
<evidence type="ECO:0000313" key="8">
    <source>
        <dbReference type="Proteomes" id="UP001152607"/>
    </source>
</evidence>
<feature type="transmembrane region" description="Helical" evidence="5">
    <location>
        <begin position="12"/>
        <end position="30"/>
    </location>
</feature>
<dbReference type="GO" id="GO:0070941">
    <property type="term" value="P:eisosome assembly"/>
    <property type="evidence" value="ECO:0007669"/>
    <property type="project" value="TreeGrafter"/>
</dbReference>
<keyword evidence="2 5" id="KW-0812">Transmembrane</keyword>
<dbReference type="OrthoDB" id="2017497at2759"/>
<dbReference type="PANTHER" id="PTHR28165">
    <property type="entry name" value="NON-CLASSICAL EXPORT PROTEIN 2-RELATED"/>
    <property type="match status" value="1"/>
</dbReference>
<evidence type="ECO:0000259" key="6">
    <source>
        <dbReference type="Pfam" id="PF01284"/>
    </source>
</evidence>
<keyword evidence="4 5" id="KW-0472">Membrane</keyword>
<feature type="domain" description="MARVEL" evidence="6">
    <location>
        <begin position="8"/>
        <end position="169"/>
    </location>
</feature>
<dbReference type="GO" id="GO:0032126">
    <property type="term" value="C:eisosome"/>
    <property type="evidence" value="ECO:0007669"/>
    <property type="project" value="TreeGrafter"/>
</dbReference>
<evidence type="ECO:0000313" key="7">
    <source>
        <dbReference type="EMBL" id="CAI6338750.1"/>
    </source>
</evidence>